<dbReference type="OrthoDB" id="4945704at2"/>
<dbReference type="STRING" id="993070.AS031_01485"/>
<organism evidence="1 2">
    <name type="scientific">Pseudarthrobacter enclensis</name>
    <dbReference type="NCBI Taxonomy" id="993070"/>
    <lineage>
        <taxon>Bacteria</taxon>
        <taxon>Bacillati</taxon>
        <taxon>Actinomycetota</taxon>
        <taxon>Actinomycetes</taxon>
        <taxon>Micrococcales</taxon>
        <taxon>Micrococcaceae</taxon>
        <taxon>Pseudarthrobacter</taxon>
    </lineage>
</organism>
<keyword evidence="2" id="KW-1185">Reference proteome</keyword>
<proteinExistence type="predicted"/>
<dbReference type="RefSeq" id="WP_058266374.1">
    <property type="nucleotide sequence ID" value="NZ_FMAZ01000001.1"/>
</dbReference>
<dbReference type="AlphaFoldDB" id="A0A0V8IVC7"/>
<dbReference type="Proteomes" id="UP000053199">
    <property type="component" value="Unassembled WGS sequence"/>
</dbReference>
<reference evidence="1 2" key="1">
    <citation type="journal article" date="2014" name="Arch. Microbiol.">
        <title>Arthrobacter enclensis sp. nov., isolated from sediment sample.</title>
        <authorList>
            <person name="Dastager S.G."/>
            <person name="Liu Q."/>
            <person name="Tang S.K."/>
            <person name="Krishnamurthi S."/>
            <person name="Lee J.C."/>
            <person name="Li W.J."/>
        </authorList>
    </citation>
    <scope>NUCLEOTIDE SEQUENCE [LARGE SCALE GENOMIC DNA]</scope>
    <source>
        <strain evidence="1 2">NIO-1008</strain>
    </source>
</reference>
<gene>
    <name evidence="1" type="ORF">AS031_01485</name>
</gene>
<dbReference type="EMBL" id="LNQM01000001">
    <property type="protein sequence ID" value="KSU78747.1"/>
    <property type="molecule type" value="Genomic_DNA"/>
</dbReference>
<comment type="caution">
    <text evidence="1">The sequence shown here is derived from an EMBL/GenBank/DDBJ whole genome shotgun (WGS) entry which is preliminary data.</text>
</comment>
<name>A0A0V8IVC7_9MICC</name>
<protein>
    <submittedName>
        <fullName evidence="1">Uncharacterized protein</fullName>
    </submittedName>
</protein>
<evidence type="ECO:0000313" key="2">
    <source>
        <dbReference type="Proteomes" id="UP000053199"/>
    </source>
</evidence>
<evidence type="ECO:0000313" key="1">
    <source>
        <dbReference type="EMBL" id="KSU78747.1"/>
    </source>
</evidence>
<accession>A0A0V8IVC7</accession>
<sequence length="161" mass="16561">MRKFRNLPGAALAVGAFVLTLMLGFGGAAASALWQQSATVAITVTWPAQAFTGFTCSNDSNRTNATLSAAATAKPASLVYAALQSNGSYGPSYSDSVTLGTTSTVVLNFNTPVIAANRNTAQLTIRVTATYADQTQSTATAVLQIEQGNNSNKVTCVSATL</sequence>